<dbReference type="STRING" id="765912.Thimo_0217"/>
<feature type="domain" description="TIR" evidence="1">
    <location>
        <begin position="14"/>
        <end position="129"/>
    </location>
</feature>
<dbReference type="InterPro" id="IPR035897">
    <property type="entry name" value="Toll_tir_struct_dom_sf"/>
</dbReference>
<evidence type="ECO:0000313" key="3">
    <source>
        <dbReference type="Proteomes" id="UP000010816"/>
    </source>
</evidence>
<name>L0GUW0_9GAMM</name>
<dbReference type="SUPFAM" id="SSF52200">
    <property type="entry name" value="Toll/Interleukin receptor TIR domain"/>
    <property type="match status" value="1"/>
</dbReference>
<gene>
    <name evidence="2" type="ORF">Thimo_0217</name>
</gene>
<dbReference type="Pfam" id="PF13676">
    <property type="entry name" value="TIR_2"/>
    <property type="match status" value="1"/>
</dbReference>
<keyword evidence="3" id="KW-1185">Reference proteome</keyword>
<organism evidence="2 3">
    <name type="scientific">Thioflavicoccus mobilis 8321</name>
    <dbReference type="NCBI Taxonomy" id="765912"/>
    <lineage>
        <taxon>Bacteria</taxon>
        <taxon>Pseudomonadati</taxon>
        <taxon>Pseudomonadota</taxon>
        <taxon>Gammaproteobacteria</taxon>
        <taxon>Chromatiales</taxon>
        <taxon>Chromatiaceae</taxon>
        <taxon>Thioflavicoccus</taxon>
    </lineage>
</organism>
<reference evidence="2 3" key="1">
    <citation type="submission" date="2011-09" db="EMBL/GenBank/DDBJ databases">
        <title>Complete sequence of chromosome of Thioflavicoccus mobilis 8321.</title>
        <authorList>
            <consortium name="US DOE Joint Genome Institute"/>
            <person name="Lucas S."/>
            <person name="Han J."/>
            <person name="Lapidus A."/>
            <person name="Cheng J.-F."/>
            <person name="Goodwin L."/>
            <person name="Pitluck S."/>
            <person name="Peters L."/>
            <person name="Ovchinnikova G."/>
            <person name="Lu M."/>
            <person name="Detter J.C."/>
            <person name="Han C."/>
            <person name="Tapia R."/>
            <person name="Land M."/>
            <person name="Hauser L."/>
            <person name="Kyrpides N."/>
            <person name="Ivanova N."/>
            <person name="Pagani I."/>
            <person name="Vogl K."/>
            <person name="Liu Z."/>
            <person name="Imhoff J."/>
            <person name="Thiel V."/>
            <person name="Frigaard N.-U."/>
            <person name="Bryant D."/>
            <person name="Woyke T."/>
        </authorList>
    </citation>
    <scope>NUCLEOTIDE SEQUENCE [LARGE SCALE GENOMIC DNA]</scope>
    <source>
        <strain evidence="2 3">8321</strain>
    </source>
</reference>
<dbReference type="OrthoDB" id="7063629at2"/>
<dbReference type="InterPro" id="IPR000157">
    <property type="entry name" value="TIR_dom"/>
</dbReference>
<dbReference type="AlphaFoldDB" id="L0GUW0"/>
<dbReference type="RefSeq" id="WP_015279239.1">
    <property type="nucleotide sequence ID" value="NC_019940.1"/>
</dbReference>
<dbReference type="KEGG" id="tmb:Thimo_0217"/>
<evidence type="ECO:0000259" key="1">
    <source>
        <dbReference type="Pfam" id="PF13676"/>
    </source>
</evidence>
<dbReference type="Gene3D" id="3.40.50.10140">
    <property type="entry name" value="Toll/interleukin-1 receptor homology (TIR) domain"/>
    <property type="match status" value="1"/>
</dbReference>
<dbReference type="EMBL" id="CP003051">
    <property type="protein sequence ID" value="AGA89089.1"/>
    <property type="molecule type" value="Genomic_DNA"/>
</dbReference>
<proteinExistence type="predicted"/>
<accession>L0GUW0</accession>
<sequence>MSQAQGSSRPIVRIFLSYAHDDGDQIQRFRALLERHLKAARHFDFDLWWDGRIPIGARWRDEIEARLNAGQVGLACISPAFLASEFIERHELPVLLKQTPHLVPVLLEDVSFRYHDTKGLEERQVFMLDGKGFAASRRKDAFVLALFERINELLLP</sequence>
<dbReference type="Proteomes" id="UP000010816">
    <property type="component" value="Chromosome"/>
</dbReference>
<dbReference type="eggNOG" id="COG5635">
    <property type="taxonomic scope" value="Bacteria"/>
</dbReference>
<evidence type="ECO:0000313" key="2">
    <source>
        <dbReference type="EMBL" id="AGA89089.1"/>
    </source>
</evidence>
<dbReference type="HOGENOM" id="CLU_098628_1_0_6"/>
<dbReference type="GO" id="GO:0007165">
    <property type="term" value="P:signal transduction"/>
    <property type="evidence" value="ECO:0007669"/>
    <property type="project" value="InterPro"/>
</dbReference>
<protein>
    <recommendedName>
        <fullName evidence="1">TIR domain-containing protein</fullName>
    </recommendedName>
</protein>